<dbReference type="Proteomes" id="UP000712600">
    <property type="component" value="Unassembled WGS sequence"/>
</dbReference>
<dbReference type="InterPro" id="IPR040348">
    <property type="entry name" value="POLAR-like"/>
</dbReference>
<comment type="caution">
    <text evidence="4">The sequence shown here is derived from an EMBL/GenBank/DDBJ whole genome shotgun (WGS) entry which is preliminary data.</text>
</comment>
<dbReference type="Pfam" id="PF03168">
    <property type="entry name" value="LEA_2"/>
    <property type="match status" value="1"/>
</dbReference>
<dbReference type="InterPro" id="IPR004864">
    <property type="entry name" value="LEA_2"/>
</dbReference>
<evidence type="ECO:0000256" key="1">
    <source>
        <dbReference type="SAM" id="Coils"/>
    </source>
</evidence>
<organism evidence="4 5">
    <name type="scientific">Brassica cretica</name>
    <name type="common">Mustard</name>
    <dbReference type="NCBI Taxonomy" id="69181"/>
    <lineage>
        <taxon>Eukaryota</taxon>
        <taxon>Viridiplantae</taxon>
        <taxon>Streptophyta</taxon>
        <taxon>Embryophyta</taxon>
        <taxon>Tracheophyta</taxon>
        <taxon>Spermatophyta</taxon>
        <taxon>Magnoliopsida</taxon>
        <taxon>eudicotyledons</taxon>
        <taxon>Gunneridae</taxon>
        <taxon>Pentapetalae</taxon>
        <taxon>rosids</taxon>
        <taxon>malvids</taxon>
        <taxon>Brassicales</taxon>
        <taxon>Brassicaceae</taxon>
        <taxon>Brassiceae</taxon>
        <taxon>Brassica</taxon>
    </lineage>
</organism>
<dbReference type="PANTHER" id="PTHR33476:SF21">
    <property type="entry name" value="PROTEIN POLAR-LIKE 1"/>
    <property type="match status" value="1"/>
</dbReference>
<proteinExistence type="predicted"/>
<evidence type="ECO:0000256" key="2">
    <source>
        <dbReference type="SAM" id="MobiDB-lite"/>
    </source>
</evidence>
<feature type="region of interest" description="Disordered" evidence="2">
    <location>
        <begin position="155"/>
        <end position="174"/>
    </location>
</feature>
<dbReference type="GO" id="GO:0008356">
    <property type="term" value="P:asymmetric cell division"/>
    <property type="evidence" value="ECO:0007669"/>
    <property type="project" value="InterPro"/>
</dbReference>
<dbReference type="AlphaFoldDB" id="A0A8S9QL40"/>
<name>A0A8S9QL40_BRACR</name>
<feature type="domain" description="Late embryogenesis abundant protein LEA-2 subgroup" evidence="3">
    <location>
        <begin position="348"/>
        <end position="450"/>
    </location>
</feature>
<reference evidence="4" key="1">
    <citation type="submission" date="2019-12" db="EMBL/GenBank/DDBJ databases">
        <title>Genome sequencing and annotation of Brassica cretica.</title>
        <authorList>
            <person name="Studholme D.J."/>
            <person name="Sarris P."/>
        </authorList>
    </citation>
    <scope>NUCLEOTIDE SEQUENCE</scope>
    <source>
        <strain evidence="4">PFS-109/04</strain>
        <tissue evidence="4">Leaf</tissue>
    </source>
</reference>
<feature type="compositionally biased region" description="Polar residues" evidence="2">
    <location>
        <begin position="156"/>
        <end position="173"/>
    </location>
</feature>
<evidence type="ECO:0000313" key="5">
    <source>
        <dbReference type="Proteomes" id="UP000712600"/>
    </source>
</evidence>
<feature type="coiled-coil region" evidence="1">
    <location>
        <begin position="278"/>
        <end position="305"/>
    </location>
</feature>
<keyword evidence="1" id="KW-0175">Coiled coil</keyword>
<dbReference type="EMBL" id="QGKX02001290">
    <property type="protein sequence ID" value="KAF3540703.1"/>
    <property type="molecule type" value="Genomic_DNA"/>
</dbReference>
<evidence type="ECO:0000259" key="3">
    <source>
        <dbReference type="Pfam" id="PF03168"/>
    </source>
</evidence>
<accession>A0A8S9QL40</accession>
<sequence>MDGGEGCMRIRLPSPRRAMSRWFTSKEKVKGKKKKAMVESRMRDYDDSVRIRNFSEDDHHRVGQSTDSSPSTIDSELKGREFLFKIGVSCYLLHLIATGREEIHKILDLRNDLEKLLECQNDEMRRKHQEFIKIRDNIEKLLEFHNDELRRKQEQCETSSEVVDSPESSTTDHYYSPQFLDTSLIEREGSLKHYVYKEGDEDSGGEMDQLEAELEAEFELLQIGQDHEDNYSKQLVSEKGEDSEEMRFRYMSSGPVLLEEQQGVCPYELERRLHELMEIRQEEEINELQSALEDAKKRLHVKEAEASFIVWAMLRHDAVKFRVQGAELTQFTFDPDNTNLHYNLSLGFSIRNSNSRLGIHYDRFDARIYYDHHRLAAASVPPFYQGHKSTVAVGTVFQGQNLVLLGDRGRGRFEDERRSGVYGLDVELKLRTRLMFGLVNTWRFKPRVRCGVKVQLSSSDAVRGSGFQSTDCRIHF</sequence>
<dbReference type="PANTHER" id="PTHR33476">
    <property type="entry name" value="EMB|CAB62613.1"/>
    <property type="match status" value="1"/>
</dbReference>
<feature type="coiled-coil region" evidence="1">
    <location>
        <begin position="110"/>
        <end position="155"/>
    </location>
</feature>
<gene>
    <name evidence="4" type="ORF">F2Q69_00018683</name>
</gene>
<evidence type="ECO:0000313" key="4">
    <source>
        <dbReference type="EMBL" id="KAF3540703.1"/>
    </source>
</evidence>
<protein>
    <recommendedName>
        <fullName evidence="3">Late embryogenesis abundant protein LEA-2 subgroup domain-containing protein</fullName>
    </recommendedName>
</protein>